<dbReference type="EMBL" id="OOIL02002581">
    <property type="protein sequence ID" value="VFQ83254.1"/>
    <property type="molecule type" value="Genomic_DNA"/>
</dbReference>
<gene>
    <name evidence="1" type="ORF">CCAM_LOCUS25030</name>
</gene>
<dbReference type="AlphaFoldDB" id="A0A484M4F2"/>
<keyword evidence="2" id="KW-1185">Reference proteome</keyword>
<sequence>MPRKTTRVAAPERIKRMLKIKHRNEMHHTAGFVFRPPADLSLGYVLCSVTGLVVVFRCGVSGFGGGACCVGDGVVRADEGGGGRGSFVVGGGGGGGSIMGEEYSGEKKFKLSEEVMGIEK</sequence>
<proteinExistence type="predicted"/>
<reference evidence="1 2" key="1">
    <citation type="submission" date="2018-04" db="EMBL/GenBank/DDBJ databases">
        <authorList>
            <person name="Vogel A."/>
        </authorList>
    </citation>
    <scope>NUCLEOTIDE SEQUENCE [LARGE SCALE GENOMIC DNA]</scope>
</reference>
<accession>A0A484M4F2</accession>
<organism evidence="1 2">
    <name type="scientific">Cuscuta campestris</name>
    <dbReference type="NCBI Taxonomy" id="132261"/>
    <lineage>
        <taxon>Eukaryota</taxon>
        <taxon>Viridiplantae</taxon>
        <taxon>Streptophyta</taxon>
        <taxon>Embryophyta</taxon>
        <taxon>Tracheophyta</taxon>
        <taxon>Spermatophyta</taxon>
        <taxon>Magnoliopsida</taxon>
        <taxon>eudicotyledons</taxon>
        <taxon>Gunneridae</taxon>
        <taxon>Pentapetalae</taxon>
        <taxon>asterids</taxon>
        <taxon>lamiids</taxon>
        <taxon>Solanales</taxon>
        <taxon>Convolvulaceae</taxon>
        <taxon>Cuscuteae</taxon>
        <taxon>Cuscuta</taxon>
        <taxon>Cuscuta subgen. Grammica</taxon>
        <taxon>Cuscuta sect. Cleistogrammica</taxon>
    </lineage>
</organism>
<evidence type="ECO:0000313" key="1">
    <source>
        <dbReference type="EMBL" id="VFQ83254.1"/>
    </source>
</evidence>
<dbReference type="Proteomes" id="UP000595140">
    <property type="component" value="Unassembled WGS sequence"/>
</dbReference>
<evidence type="ECO:0000313" key="2">
    <source>
        <dbReference type="Proteomes" id="UP000595140"/>
    </source>
</evidence>
<protein>
    <submittedName>
        <fullName evidence="1">Uncharacterized protein</fullName>
    </submittedName>
</protein>
<name>A0A484M4F2_9ASTE</name>